<evidence type="ECO:0000256" key="6">
    <source>
        <dbReference type="ARBA" id="ARBA00022729"/>
    </source>
</evidence>
<evidence type="ECO:0000256" key="8">
    <source>
        <dbReference type="ARBA" id="ARBA00022989"/>
    </source>
</evidence>
<keyword evidence="7" id="KW-0677">Repeat</keyword>
<feature type="signal peptide" evidence="12">
    <location>
        <begin position="1"/>
        <end position="28"/>
    </location>
</feature>
<evidence type="ECO:0000256" key="1">
    <source>
        <dbReference type="ARBA" id="ARBA00004251"/>
    </source>
</evidence>
<feature type="domain" description="Leucine-rich repeat-containing N-terminal plant-type" evidence="13">
    <location>
        <begin position="40"/>
        <end position="75"/>
    </location>
</feature>
<protein>
    <submittedName>
        <fullName evidence="15">Leucine-rich repeat protein</fullName>
    </submittedName>
</protein>
<dbReference type="InterPro" id="IPR003591">
    <property type="entry name" value="Leu-rich_rpt_typical-subtyp"/>
</dbReference>
<evidence type="ECO:0000259" key="13">
    <source>
        <dbReference type="Pfam" id="PF08263"/>
    </source>
</evidence>
<dbReference type="SUPFAM" id="SSF52058">
    <property type="entry name" value="L domain-like"/>
    <property type="match status" value="2"/>
</dbReference>
<evidence type="ECO:0000256" key="9">
    <source>
        <dbReference type="ARBA" id="ARBA00023136"/>
    </source>
</evidence>
<dbReference type="InterPro" id="IPR055414">
    <property type="entry name" value="LRR_R13L4/SHOC2-like"/>
</dbReference>
<keyword evidence="8 11" id="KW-1133">Transmembrane helix</keyword>
<dbReference type="SMART" id="SM00369">
    <property type="entry name" value="LRR_TYP"/>
    <property type="match status" value="6"/>
</dbReference>
<feature type="chain" id="PRO_5015538878" evidence="12">
    <location>
        <begin position="29"/>
        <end position="849"/>
    </location>
</feature>
<evidence type="ECO:0000256" key="10">
    <source>
        <dbReference type="ARBA" id="ARBA00023180"/>
    </source>
</evidence>
<feature type="domain" description="Disease resistance R13L4/SHOC-2-like LRR" evidence="14">
    <location>
        <begin position="286"/>
        <end position="492"/>
    </location>
</feature>
<dbReference type="Pfam" id="PF00560">
    <property type="entry name" value="LRR_1"/>
    <property type="match status" value="7"/>
</dbReference>
<keyword evidence="9 11" id="KW-0472">Membrane</keyword>
<dbReference type="EMBL" id="PKPP01000291">
    <property type="protein sequence ID" value="PWA94705.1"/>
    <property type="molecule type" value="Genomic_DNA"/>
</dbReference>
<sequence length="849" mass="93476">MGNQKSSGIHLIIVVILFFVLNSYTCLGSTNVSLGCSKLEQQALLKFKNTMWDPDGLLSSWVGNDCCSWTGVRCDDIMGSTHVVGLRVNGNNSHSGKPEFPEDSPFNERYISSYNFSSSLAELWHLKYLNFLDLSGNDFYEHDLDREIPEFIGSLKQLSHLNLSNSGFSGYIPHHIGNLSNLRVLDLSYSGFGDDMTWVSGLSSLEHLVLNGVDLSRATNRSVVLYMIPSLIELSLSGCGVPLSDLGPHYDLSTTLPNLQHLDLGGDEFLQNHEPDFGKTKIPVPESLESLGKLANLRVLRLALNRLTGPIPEALGRLRFLEVLDLSSNQLSRPIPTFLGQLTILNLSKNQLNGSIPESLGRLINLTDLLLQSNQLTGSIPSSVGKLASLKTFSVSSNMLDGVIPISIGQLTKLVSLDVSKNSLEGVVYEAHFEYHSMLNYLDIGYNRKLIFNVSREWIPPFQLKTIHITYCEIVNEFPQWLQTQLNLDELVMSNANISGPLPTWFRAMPFISTIDLSHNQITGPLTNLPAGVYLRYGSLLLQNNLFSGPIPVSLCNRTDLSVLDLSKNKLTGKIPECFGNISFRVMMLSSNELSGTVPSSWGNLAVWFQLNDNHFTGELPGGSIPSSLCNRPSLHILDVAYNNLTGSIPRCFGELSSMADASLLGDDLLDSGLEASVIQVLKGANLEYSSTLQYLINMDLSSNRLMGEIPQELTKLSLLVGLNLSNNHLSGGIPNRIGDLKALNSLDFSENQLTGKIPASMASLTFLSYLNLSHNNLSGRIPTGNQLQTLTDPSIYAAIGFWGVIGVLLFKKQWRQKLFMFVDVTMDKIHVAVAVRVAKIMKRGREAL</sequence>
<dbReference type="PRINTS" id="PR00019">
    <property type="entry name" value="LEURICHRPT"/>
</dbReference>
<dbReference type="GO" id="GO:0051707">
    <property type="term" value="P:response to other organism"/>
    <property type="evidence" value="ECO:0007669"/>
    <property type="project" value="UniProtKB-ARBA"/>
</dbReference>
<dbReference type="PANTHER" id="PTHR48063:SF112">
    <property type="entry name" value="RECEPTOR LIKE PROTEIN 30-LIKE"/>
    <property type="match status" value="1"/>
</dbReference>
<accession>A0A2U1Q9L9</accession>
<dbReference type="Proteomes" id="UP000245207">
    <property type="component" value="Unassembled WGS sequence"/>
</dbReference>
<dbReference type="InterPro" id="IPR001611">
    <property type="entry name" value="Leu-rich_rpt"/>
</dbReference>
<dbReference type="FunFam" id="3.80.10.10:FF:000383">
    <property type="entry name" value="Leucine-rich repeat receptor protein kinase EMS1"/>
    <property type="match status" value="1"/>
</dbReference>
<evidence type="ECO:0000259" key="14">
    <source>
        <dbReference type="Pfam" id="PF23598"/>
    </source>
</evidence>
<dbReference type="Gene3D" id="3.80.10.10">
    <property type="entry name" value="Ribonuclease Inhibitor"/>
    <property type="match status" value="5"/>
</dbReference>
<evidence type="ECO:0000256" key="7">
    <source>
        <dbReference type="ARBA" id="ARBA00022737"/>
    </source>
</evidence>
<dbReference type="AlphaFoldDB" id="A0A2U1Q9L9"/>
<gene>
    <name evidence="15" type="ORF">CTI12_AA057160</name>
</gene>
<reference evidence="15 16" key="1">
    <citation type="journal article" date="2018" name="Mol. Plant">
        <title>The genome of Artemisia annua provides insight into the evolution of Asteraceae family and artemisinin biosynthesis.</title>
        <authorList>
            <person name="Shen Q."/>
            <person name="Zhang L."/>
            <person name="Liao Z."/>
            <person name="Wang S."/>
            <person name="Yan T."/>
            <person name="Shi P."/>
            <person name="Liu M."/>
            <person name="Fu X."/>
            <person name="Pan Q."/>
            <person name="Wang Y."/>
            <person name="Lv Z."/>
            <person name="Lu X."/>
            <person name="Zhang F."/>
            <person name="Jiang W."/>
            <person name="Ma Y."/>
            <person name="Chen M."/>
            <person name="Hao X."/>
            <person name="Li L."/>
            <person name="Tang Y."/>
            <person name="Lv G."/>
            <person name="Zhou Y."/>
            <person name="Sun X."/>
            <person name="Brodelius P.E."/>
            <person name="Rose J.K.C."/>
            <person name="Tang K."/>
        </authorList>
    </citation>
    <scope>NUCLEOTIDE SEQUENCE [LARGE SCALE GENOMIC DNA]</scope>
    <source>
        <strain evidence="16">cv. Huhao1</strain>
        <tissue evidence="15">Leaf</tissue>
    </source>
</reference>
<dbReference type="STRING" id="35608.A0A2U1Q9L9"/>
<keyword evidence="4" id="KW-0433">Leucine-rich repeat</keyword>
<dbReference type="InterPro" id="IPR032675">
    <property type="entry name" value="LRR_dom_sf"/>
</dbReference>
<keyword evidence="3" id="KW-1003">Cell membrane</keyword>
<name>A0A2U1Q9L9_ARTAN</name>
<dbReference type="PANTHER" id="PTHR48063">
    <property type="entry name" value="LRR RECEPTOR-LIKE KINASE"/>
    <property type="match status" value="1"/>
</dbReference>
<keyword evidence="6 12" id="KW-0732">Signal</keyword>
<comment type="caution">
    <text evidence="15">The sequence shown here is derived from an EMBL/GenBank/DDBJ whole genome shotgun (WGS) entry which is preliminary data.</text>
</comment>
<evidence type="ECO:0000256" key="4">
    <source>
        <dbReference type="ARBA" id="ARBA00022614"/>
    </source>
</evidence>
<evidence type="ECO:0000256" key="5">
    <source>
        <dbReference type="ARBA" id="ARBA00022692"/>
    </source>
</evidence>
<evidence type="ECO:0000256" key="11">
    <source>
        <dbReference type="SAM" id="Phobius"/>
    </source>
</evidence>
<dbReference type="OrthoDB" id="1600340at2759"/>
<evidence type="ECO:0000256" key="3">
    <source>
        <dbReference type="ARBA" id="ARBA00022475"/>
    </source>
</evidence>
<dbReference type="Pfam" id="PF08263">
    <property type="entry name" value="LRRNT_2"/>
    <property type="match status" value="1"/>
</dbReference>
<evidence type="ECO:0000313" key="16">
    <source>
        <dbReference type="Proteomes" id="UP000245207"/>
    </source>
</evidence>
<dbReference type="Pfam" id="PF23598">
    <property type="entry name" value="LRR_14"/>
    <property type="match status" value="1"/>
</dbReference>
<dbReference type="InterPro" id="IPR013210">
    <property type="entry name" value="LRR_N_plant-typ"/>
</dbReference>
<comment type="similarity">
    <text evidence="2">Belongs to the RLP family.</text>
</comment>
<keyword evidence="10" id="KW-0325">Glycoprotein</keyword>
<evidence type="ECO:0000256" key="12">
    <source>
        <dbReference type="SAM" id="SignalP"/>
    </source>
</evidence>
<dbReference type="FunFam" id="3.80.10.10:FF:001362">
    <property type="entry name" value="Lrr receptor-like serinethreonine-protein kinase gso2"/>
    <property type="match status" value="1"/>
</dbReference>
<dbReference type="GO" id="GO:0006952">
    <property type="term" value="P:defense response"/>
    <property type="evidence" value="ECO:0007669"/>
    <property type="project" value="UniProtKB-ARBA"/>
</dbReference>
<dbReference type="SUPFAM" id="SSF52047">
    <property type="entry name" value="RNI-like"/>
    <property type="match status" value="1"/>
</dbReference>
<evidence type="ECO:0000313" key="15">
    <source>
        <dbReference type="EMBL" id="PWA94705.1"/>
    </source>
</evidence>
<keyword evidence="5 11" id="KW-0812">Transmembrane</keyword>
<dbReference type="InterPro" id="IPR046956">
    <property type="entry name" value="RLP23-like"/>
</dbReference>
<evidence type="ECO:0000256" key="2">
    <source>
        <dbReference type="ARBA" id="ARBA00009592"/>
    </source>
</evidence>
<feature type="transmembrane region" description="Helical" evidence="11">
    <location>
        <begin position="794"/>
        <end position="811"/>
    </location>
</feature>
<dbReference type="FunFam" id="3.80.10.10:FF:000111">
    <property type="entry name" value="LRR receptor-like serine/threonine-protein kinase ERECTA"/>
    <property type="match status" value="1"/>
</dbReference>
<keyword evidence="16" id="KW-1185">Reference proteome</keyword>
<organism evidence="15 16">
    <name type="scientific">Artemisia annua</name>
    <name type="common">Sweet wormwood</name>
    <dbReference type="NCBI Taxonomy" id="35608"/>
    <lineage>
        <taxon>Eukaryota</taxon>
        <taxon>Viridiplantae</taxon>
        <taxon>Streptophyta</taxon>
        <taxon>Embryophyta</taxon>
        <taxon>Tracheophyta</taxon>
        <taxon>Spermatophyta</taxon>
        <taxon>Magnoliopsida</taxon>
        <taxon>eudicotyledons</taxon>
        <taxon>Gunneridae</taxon>
        <taxon>Pentapetalae</taxon>
        <taxon>asterids</taxon>
        <taxon>campanulids</taxon>
        <taxon>Asterales</taxon>
        <taxon>Asteraceae</taxon>
        <taxon>Asteroideae</taxon>
        <taxon>Anthemideae</taxon>
        <taxon>Artemisiinae</taxon>
        <taxon>Artemisia</taxon>
    </lineage>
</organism>
<comment type="subcellular location">
    <subcellularLocation>
        <location evidence="1">Cell membrane</location>
        <topology evidence="1">Single-pass type I membrane protein</topology>
    </subcellularLocation>
</comment>
<dbReference type="GO" id="GO:0005886">
    <property type="term" value="C:plasma membrane"/>
    <property type="evidence" value="ECO:0007669"/>
    <property type="project" value="UniProtKB-SubCell"/>
</dbReference>
<proteinExistence type="inferred from homology"/>